<dbReference type="EMBL" id="BGZK01000448">
    <property type="protein sequence ID" value="GBP44164.1"/>
    <property type="molecule type" value="Genomic_DNA"/>
</dbReference>
<gene>
    <name evidence="2" type="ORF">EVAR_31608_1</name>
</gene>
<dbReference type="Proteomes" id="UP000299102">
    <property type="component" value="Unassembled WGS sequence"/>
</dbReference>
<evidence type="ECO:0000313" key="2">
    <source>
        <dbReference type="EMBL" id="GBP44164.1"/>
    </source>
</evidence>
<accession>A0A4C1W1W2</accession>
<organism evidence="2 3">
    <name type="scientific">Eumeta variegata</name>
    <name type="common">Bagworm moth</name>
    <name type="synonym">Eumeta japonica</name>
    <dbReference type="NCBI Taxonomy" id="151549"/>
    <lineage>
        <taxon>Eukaryota</taxon>
        <taxon>Metazoa</taxon>
        <taxon>Ecdysozoa</taxon>
        <taxon>Arthropoda</taxon>
        <taxon>Hexapoda</taxon>
        <taxon>Insecta</taxon>
        <taxon>Pterygota</taxon>
        <taxon>Neoptera</taxon>
        <taxon>Endopterygota</taxon>
        <taxon>Lepidoptera</taxon>
        <taxon>Glossata</taxon>
        <taxon>Ditrysia</taxon>
        <taxon>Tineoidea</taxon>
        <taxon>Psychidae</taxon>
        <taxon>Oiketicinae</taxon>
        <taxon>Eumeta</taxon>
    </lineage>
</organism>
<keyword evidence="3" id="KW-1185">Reference proteome</keyword>
<sequence length="133" mass="15602">MRALATPCENSHYRASTNKSCEKKKAWLDLVSAKANHRVQKRDSLKDKLKDVDRTYKDAKTRAKEYVKRRKNEIKESLLYELFNKCFHNIYIVQSIKNLSHAYRSIDGHLHVPFLRQPLARAHGGGRLAVRRR</sequence>
<protein>
    <submittedName>
        <fullName evidence="2">Uncharacterized protein</fullName>
    </submittedName>
</protein>
<evidence type="ECO:0000256" key="1">
    <source>
        <dbReference type="SAM" id="Coils"/>
    </source>
</evidence>
<keyword evidence="1" id="KW-0175">Coiled coil</keyword>
<comment type="caution">
    <text evidence="2">The sequence shown here is derived from an EMBL/GenBank/DDBJ whole genome shotgun (WGS) entry which is preliminary data.</text>
</comment>
<dbReference type="AlphaFoldDB" id="A0A4C1W1W2"/>
<reference evidence="2 3" key="1">
    <citation type="journal article" date="2019" name="Commun. Biol.">
        <title>The bagworm genome reveals a unique fibroin gene that provides high tensile strength.</title>
        <authorList>
            <person name="Kono N."/>
            <person name="Nakamura H."/>
            <person name="Ohtoshi R."/>
            <person name="Tomita M."/>
            <person name="Numata K."/>
            <person name="Arakawa K."/>
        </authorList>
    </citation>
    <scope>NUCLEOTIDE SEQUENCE [LARGE SCALE GENOMIC DNA]</scope>
</reference>
<proteinExistence type="predicted"/>
<evidence type="ECO:0000313" key="3">
    <source>
        <dbReference type="Proteomes" id="UP000299102"/>
    </source>
</evidence>
<feature type="coiled-coil region" evidence="1">
    <location>
        <begin position="42"/>
        <end position="76"/>
    </location>
</feature>
<name>A0A4C1W1W2_EUMVA</name>